<reference evidence="1 2" key="1">
    <citation type="submission" date="2018-05" db="EMBL/GenBank/DDBJ databases">
        <title>Complete genome sequences of Streptococcus sobrinus.</title>
        <authorList>
            <person name="Sales M."/>
            <person name="Jensen P.A."/>
        </authorList>
    </citation>
    <scope>NUCLEOTIDE SEQUENCE [LARGE SCALE GENOMIC DNA]</scope>
    <source>
        <strain evidence="1 2">SL1</strain>
    </source>
</reference>
<gene>
    <name evidence="1" type="ORF">DK182_08995</name>
</gene>
<keyword evidence="2" id="KW-1185">Reference proteome</keyword>
<proteinExistence type="predicted"/>
<protein>
    <recommendedName>
        <fullName evidence="3">Phage protein</fullName>
    </recommendedName>
</protein>
<dbReference type="Proteomes" id="UP000245369">
    <property type="component" value="Chromosome"/>
</dbReference>
<accession>A0ABN5LP20</accession>
<evidence type="ECO:0008006" key="3">
    <source>
        <dbReference type="Google" id="ProtNLM"/>
    </source>
</evidence>
<name>A0ABN5LP20_9STRE</name>
<dbReference type="EMBL" id="CP029490">
    <property type="protein sequence ID" value="AWN21802.1"/>
    <property type="molecule type" value="Genomic_DNA"/>
</dbReference>
<evidence type="ECO:0000313" key="1">
    <source>
        <dbReference type="EMBL" id="AWN21802.1"/>
    </source>
</evidence>
<evidence type="ECO:0000313" key="2">
    <source>
        <dbReference type="Proteomes" id="UP000245369"/>
    </source>
</evidence>
<organism evidence="1 2">
    <name type="scientific">Streptococcus sobrinus</name>
    <dbReference type="NCBI Taxonomy" id="1310"/>
    <lineage>
        <taxon>Bacteria</taxon>
        <taxon>Bacillati</taxon>
        <taxon>Bacillota</taxon>
        <taxon>Bacilli</taxon>
        <taxon>Lactobacillales</taxon>
        <taxon>Streptococcaceae</taxon>
        <taxon>Streptococcus</taxon>
    </lineage>
</organism>
<sequence length="60" mass="6947">MNKSDMMILPIKYGNRALAKEEALDYLIENGVIEPRKVVEAVKDNPAYSKILKEEYKDNF</sequence>